<reference evidence="6 8" key="1">
    <citation type="submission" date="2020-01" db="EMBL/GenBank/DDBJ databases">
        <authorList>
            <consortium name="DOE Joint Genome Institute"/>
            <person name="Haridas S."/>
            <person name="Albert R."/>
            <person name="Binder M."/>
            <person name="Bloem J."/>
            <person name="Labutti K."/>
            <person name="Salamov A."/>
            <person name="Andreopoulos B."/>
            <person name="Baker S.E."/>
            <person name="Barry K."/>
            <person name="Bills G."/>
            <person name="Bluhm B.H."/>
            <person name="Cannon C."/>
            <person name="Castanera R."/>
            <person name="Culley D.E."/>
            <person name="Daum C."/>
            <person name="Ezra D."/>
            <person name="Gonzalez J.B."/>
            <person name="Henrissat B."/>
            <person name="Kuo A."/>
            <person name="Liang C."/>
            <person name="Lipzen A."/>
            <person name="Lutzoni F."/>
            <person name="Magnuson J."/>
            <person name="Mondo S."/>
            <person name="Nolan M."/>
            <person name="Ohm R."/>
            <person name="Pangilinan J."/>
            <person name="Park H.-J."/>
            <person name="Ramirez L."/>
            <person name="Alfaro M."/>
            <person name="Sun H."/>
            <person name="Tritt A."/>
            <person name="Yoshinaga Y."/>
            <person name="Zwiers L.-H."/>
            <person name="Turgeon B.G."/>
            <person name="Goodwin S.B."/>
            <person name="Spatafora J.W."/>
            <person name="Crous P.W."/>
            <person name="Grigoriev I.V."/>
        </authorList>
    </citation>
    <scope>NUCLEOTIDE SEQUENCE</scope>
    <source>
        <strain evidence="6 8">CBS 781.70</strain>
    </source>
</reference>
<sequence>MAFEDDEENGSGSSSDEDQDEQMMDADNADDGADAEADAEGDGEEDADGDNDDDDDDGDNDDDDHDQEDADSQGGAQSMKPPARPPTSMPNGLSPRHQPNANGVMTNGDAHPEDQVKPPTPQGNSTPIPFRPSVRPEMLTAPTYDIIPTIAAPHSTSINAVCSTSDMRWVFTAGTDGYIRKFNWVDTANGKLALTVAQRHPFVDSVTKAGVLLSYWDNEEAPDRTPLDEDTPPSPIYSLAVHHQGLWILSGLENGGINLQSVRHNEGTRIAALQKHTSAVSVLSLADDETSVLSGSWDKTIVNWDLNTGQVVRTFEGSGSQISAIERRPQSSLPVPEELASYRPVPSSTFSSNYDSKPSANGFTMNGTTADDHSLPREDRPSDVLPNGEDPPGGSPSLNSLFGDEDDEFSRAIANGIQANDDEDAEGDANMQDAGGPVQPPTQDTADQTLPNGERNSPVAEAPPTNDGENLNGHEKAQESGSWPNGLPLSDEPRHAQDATDSTSKPIDSNRNTFLDASIDGTIRIWDQRQQNPIARILPGPGVPPWCMNACWSPDGNFIYAGRRNNTVEEYSLAHGLKAPSRTFKFPYGSGAVSAIKAMPNGKHLVCASHDILRLYDLKDQEETKTRHSVVPFLIIPGHRTGVISQLYIDPSCTFMISTAGNRGWEGNSTEVLLGYEIGASKA</sequence>
<dbReference type="Pfam" id="PF23798">
    <property type="entry name" value="Beta-prop_SPT8"/>
    <property type="match status" value="2"/>
</dbReference>
<dbReference type="AlphaFoldDB" id="A0A6G1GFN0"/>
<evidence type="ECO:0000256" key="3">
    <source>
        <dbReference type="PROSITE-ProRule" id="PRU00221"/>
    </source>
</evidence>
<feature type="compositionally biased region" description="Polar residues" evidence="4">
    <location>
        <begin position="499"/>
        <end position="513"/>
    </location>
</feature>
<keyword evidence="2" id="KW-0677">Repeat</keyword>
<evidence type="ECO:0000313" key="6">
    <source>
        <dbReference type="EMBL" id="KAF1816726.1"/>
    </source>
</evidence>
<dbReference type="GeneID" id="54422996"/>
<evidence type="ECO:0000259" key="5">
    <source>
        <dbReference type="Pfam" id="PF23798"/>
    </source>
</evidence>
<dbReference type="InterPro" id="IPR036322">
    <property type="entry name" value="WD40_repeat_dom_sf"/>
</dbReference>
<dbReference type="PROSITE" id="PS50082">
    <property type="entry name" value="WD_REPEATS_2"/>
    <property type="match status" value="1"/>
</dbReference>
<feature type="compositionally biased region" description="Acidic residues" evidence="4">
    <location>
        <begin position="1"/>
        <end position="71"/>
    </location>
</feature>
<dbReference type="EMBL" id="ML975150">
    <property type="protein sequence ID" value="KAF1816726.1"/>
    <property type="molecule type" value="Genomic_DNA"/>
</dbReference>
<keyword evidence="1 3" id="KW-0853">WD repeat</keyword>
<protein>
    <submittedName>
        <fullName evidence="6 8">WD40 repeat-like protein</fullName>
    </submittedName>
</protein>
<proteinExistence type="predicted"/>
<organism evidence="6">
    <name type="scientific">Eremomyces bilateralis CBS 781.70</name>
    <dbReference type="NCBI Taxonomy" id="1392243"/>
    <lineage>
        <taxon>Eukaryota</taxon>
        <taxon>Fungi</taxon>
        <taxon>Dikarya</taxon>
        <taxon>Ascomycota</taxon>
        <taxon>Pezizomycotina</taxon>
        <taxon>Dothideomycetes</taxon>
        <taxon>Dothideomycetes incertae sedis</taxon>
        <taxon>Eremomycetales</taxon>
        <taxon>Eremomycetaceae</taxon>
        <taxon>Eremomyces</taxon>
    </lineage>
</organism>
<gene>
    <name evidence="6 8" type="ORF">P152DRAFT_505248</name>
</gene>
<evidence type="ECO:0000256" key="2">
    <source>
        <dbReference type="ARBA" id="ARBA00022737"/>
    </source>
</evidence>
<dbReference type="SUPFAM" id="SSF50978">
    <property type="entry name" value="WD40 repeat-like"/>
    <property type="match status" value="1"/>
</dbReference>
<dbReference type="Proteomes" id="UP000504638">
    <property type="component" value="Unplaced"/>
</dbReference>
<dbReference type="PROSITE" id="PS50294">
    <property type="entry name" value="WD_REPEATS_REGION"/>
    <property type="match status" value="1"/>
</dbReference>
<dbReference type="PANTHER" id="PTHR19848:SF8">
    <property type="entry name" value="F-BOX AND WD REPEAT DOMAIN CONTAINING 7"/>
    <property type="match status" value="1"/>
</dbReference>
<dbReference type="SMART" id="SM00320">
    <property type="entry name" value="WD40"/>
    <property type="match status" value="6"/>
</dbReference>
<name>A0A6G1GFN0_9PEZI</name>
<dbReference type="InterPro" id="IPR015943">
    <property type="entry name" value="WD40/YVTN_repeat-like_dom_sf"/>
</dbReference>
<accession>A0A6G1GFN0</accession>
<feature type="compositionally biased region" description="Basic and acidic residues" evidence="4">
    <location>
        <begin position="370"/>
        <end position="382"/>
    </location>
</feature>
<feature type="repeat" description="WD" evidence="3">
    <location>
        <begin position="273"/>
        <end position="314"/>
    </location>
</feature>
<dbReference type="RefSeq" id="XP_033538357.1">
    <property type="nucleotide sequence ID" value="XM_033682426.1"/>
</dbReference>
<dbReference type="OrthoDB" id="10260946at2759"/>
<feature type="region of interest" description="Disordered" evidence="4">
    <location>
        <begin position="421"/>
        <end position="513"/>
    </location>
</feature>
<dbReference type="PANTHER" id="PTHR19848">
    <property type="entry name" value="WD40 REPEAT PROTEIN"/>
    <property type="match status" value="1"/>
</dbReference>
<dbReference type="InterPro" id="IPR057544">
    <property type="entry name" value="Beta-prop_SPT8"/>
</dbReference>
<feature type="region of interest" description="Disordered" evidence="4">
    <location>
        <begin position="327"/>
        <end position="404"/>
    </location>
</feature>
<feature type="compositionally biased region" description="Polar residues" evidence="4">
    <location>
        <begin position="441"/>
        <end position="455"/>
    </location>
</feature>
<feature type="domain" description="Transcription factor spt8 beta-propeller" evidence="5">
    <location>
        <begin position="492"/>
        <end position="678"/>
    </location>
</feature>
<dbReference type="Gene3D" id="2.130.10.10">
    <property type="entry name" value="YVTN repeat-like/Quinoprotein amine dehydrogenase"/>
    <property type="match status" value="2"/>
</dbReference>
<evidence type="ECO:0000256" key="1">
    <source>
        <dbReference type="ARBA" id="ARBA00022574"/>
    </source>
</evidence>
<reference evidence="8" key="3">
    <citation type="submission" date="2025-04" db="UniProtKB">
        <authorList>
            <consortium name="RefSeq"/>
        </authorList>
    </citation>
    <scope>IDENTIFICATION</scope>
    <source>
        <strain evidence="8">CBS 781.70</strain>
    </source>
</reference>
<feature type="compositionally biased region" description="Polar residues" evidence="4">
    <location>
        <begin position="346"/>
        <end position="369"/>
    </location>
</feature>
<feature type="region of interest" description="Disordered" evidence="4">
    <location>
        <begin position="1"/>
        <end position="135"/>
    </location>
</feature>
<dbReference type="InterPro" id="IPR001680">
    <property type="entry name" value="WD40_rpt"/>
</dbReference>
<evidence type="ECO:0000313" key="8">
    <source>
        <dbReference type="RefSeq" id="XP_033538357.1"/>
    </source>
</evidence>
<feature type="domain" description="Transcription factor spt8 beta-propeller" evidence="5">
    <location>
        <begin position="144"/>
        <end position="335"/>
    </location>
</feature>
<evidence type="ECO:0000313" key="7">
    <source>
        <dbReference type="Proteomes" id="UP000504638"/>
    </source>
</evidence>
<evidence type="ECO:0000256" key="4">
    <source>
        <dbReference type="SAM" id="MobiDB-lite"/>
    </source>
</evidence>
<keyword evidence="7" id="KW-1185">Reference proteome</keyword>
<reference evidence="8" key="2">
    <citation type="submission" date="2020-04" db="EMBL/GenBank/DDBJ databases">
        <authorList>
            <consortium name="NCBI Genome Project"/>
        </authorList>
    </citation>
    <scope>NUCLEOTIDE SEQUENCE</scope>
    <source>
        <strain evidence="8">CBS 781.70</strain>
    </source>
</reference>